<sequence length="499" mass="56950">KIPCHKVVLAGTCDYFRTMFVTELTESRSDEVQISEISADIGLTLVNYLYSGTIEITEQNAQALLAACNMLLLVDVKKDIVKFLSRQICNSNCVSLMNLARFYELDSLRKAAHKFLTKHWTELIDTKEMGELQEDDFVELLKSLGSQEDRFRFLQNWIRLGGSDKDDRFSDLIEHVTLSKCSKEFICNVVMEEERMNHPKGMKLIQKAMQALMLADQPTTSSLESLAQWRTLPNMNIPRFGHSSIYHKDELYIVGGMESKHGYLDFVERLDAKSLKWEDLCDLPLGLSTPMLVIVKDKLFVLGGVKGGGHSKMVLVYHDDAWEERNSMPEECRRGAAVEFDGFIFVVGGRNIGNRAKSQCFSYVAQVKQWRTLPNMRLPRYAHSSIYHKDMLYLVGGMVSQNEYVNSVERLDTKLLNWVDLRDLPGVQGLSNALLVIVNDRLFVLGGLTRSCHNKMVMEYHFENDAWEERNSMPEECRRGAAVEFDGFIFVVGGQEKSC</sequence>
<dbReference type="SMART" id="SM00225">
    <property type="entry name" value="BTB"/>
    <property type="match status" value="1"/>
</dbReference>
<evidence type="ECO:0000259" key="3">
    <source>
        <dbReference type="PROSITE" id="PS50097"/>
    </source>
</evidence>
<dbReference type="InterPro" id="IPR015915">
    <property type="entry name" value="Kelch-typ_b-propeller"/>
</dbReference>
<dbReference type="OMA" id="QTHNIDQ"/>
<feature type="non-terminal residue" evidence="4">
    <location>
        <position position="499"/>
    </location>
</feature>
<evidence type="ECO:0000256" key="1">
    <source>
        <dbReference type="ARBA" id="ARBA00022441"/>
    </source>
</evidence>
<dbReference type="STRING" id="283909.R7T3F8"/>
<evidence type="ECO:0000313" key="6">
    <source>
        <dbReference type="Proteomes" id="UP000014760"/>
    </source>
</evidence>
<dbReference type="PANTHER" id="PTHR24412">
    <property type="entry name" value="KELCH PROTEIN"/>
    <property type="match status" value="1"/>
</dbReference>
<evidence type="ECO:0000313" key="5">
    <source>
        <dbReference type="EnsemblMetazoa" id="CapteP83392"/>
    </source>
</evidence>
<dbReference type="InterPro" id="IPR006652">
    <property type="entry name" value="Kelch_1"/>
</dbReference>
<feature type="domain" description="BTB" evidence="3">
    <location>
        <begin position="1"/>
        <end position="58"/>
    </location>
</feature>
<dbReference type="Pfam" id="PF07707">
    <property type="entry name" value="BACK"/>
    <property type="match status" value="1"/>
</dbReference>
<dbReference type="SMART" id="SM00875">
    <property type="entry name" value="BACK"/>
    <property type="match status" value="1"/>
</dbReference>
<reference evidence="5" key="3">
    <citation type="submission" date="2015-06" db="UniProtKB">
        <authorList>
            <consortium name="EnsemblMetazoa"/>
        </authorList>
    </citation>
    <scope>IDENTIFICATION</scope>
</reference>
<keyword evidence="2" id="KW-0677">Repeat</keyword>
<dbReference type="Pfam" id="PF01344">
    <property type="entry name" value="Kelch_1"/>
    <property type="match status" value="1"/>
</dbReference>
<dbReference type="Pfam" id="PF00651">
    <property type="entry name" value="BTB"/>
    <property type="match status" value="1"/>
</dbReference>
<dbReference type="Proteomes" id="UP000014760">
    <property type="component" value="Unassembled WGS sequence"/>
</dbReference>
<reference evidence="6" key="1">
    <citation type="submission" date="2012-12" db="EMBL/GenBank/DDBJ databases">
        <authorList>
            <person name="Hellsten U."/>
            <person name="Grimwood J."/>
            <person name="Chapman J.A."/>
            <person name="Shapiro H."/>
            <person name="Aerts A."/>
            <person name="Otillar R.P."/>
            <person name="Terry A.Y."/>
            <person name="Boore J.L."/>
            <person name="Simakov O."/>
            <person name="Marletaz F."/>
            <person name="Cho S.-J."/>
            <person name="Edsinger-Gonzales E."/>
            <person name="Havlak P."/>
            <person name="Kuo D.-H."/>
            <person name="Larsson T."/>
            <person name="Lv J."/>
            <person name="Arendt D."/>
            <person name="Savage R."/>
            <person name="Osoegawa K."/>
            <person name="de Jong P."/>
            <person name="Lindberg D.R."/>
            <person name="Seaver E.C."/>
            <person name="Weisblat D.A."/>
            <person name="Putnam N.H."/>
            <person name="Grigoriev I.V."/>
            <person name="Rokhsar D.S."/>
        </authorList>
    </citation>
    <scope>NUCLEOTIDE SEQUENCE</scope>
    <source>
        <strain evidence="6">I ESC-2004</strain>
    </source>
</reference>
<dbReference type="Pfam" id="PF24681">
    <property type="entry name" value="Kelch_KLHDC2_KLHL20_DRC7"/>
    <property type="match status" value="1"/>
</dbReference>
<dbReference type="EnsemblMetazoa" id="CapteT83392">
    <property type="protein sequence ID" value="CapteP83392"/>
    <property type="gene ID" value="CapteG83392"/>
</dbReference>
<feature type="non-terminal residue" evidence="4">
    <location>
        <position position="1"/>
    </location>
</feature>
<dbReference type="SMART" id="SM00612">
    <property type="entry name" value="Kelch"/>
    <property type="match status" value="5"/>
</dbReference>
<dbReference type="PROSITE" id="PS50097">
    <property type="entry name" value="BTB"/>
    <property type="match status" value="1"/>
</dbReference>
<dbReference type="SUPFAM" id="SSF54695">
    <property type="entry name" value="POZ domain"/>
    <property type="match status" value="1"/>
</dbReference>
<dbReference type="Gene3D" id="3.30.710.10">
    <property type="entry name" value="Potassium Channel Kv1.1, Chain A"/>
    <property type="match status" value="1"/>
</dbReference>
<organism evidence="4">
    <name type="scientific">Capitella teleta</name>
    <name type="common">Polychaete worm</name>
    <dbReference type="NCBI Taxonomy" id="283909"/>
    <lineage>
        <taxon>Eukaryota</taxon>
        <taxon>Metazoa</taxon>
        <taxon>Spiralia</taxon>
        <taxon>Lophotrochozoa</taxon>
        <taxon>Annelida</taxon>
        <taxon>Polychaeta</taxon>
        <taxon>Sedentaria</taxon>
        <taxon>Scolecida</taxon>
        <taxon>Capitellidae</taxon>
        <taxon>Capitella</taxon>
    </lineage>
</organism>
<protein>
    <recommendedName>
        <fullName evidence="3">BTB domain-containing protein</fullName>
    </recommendedName>
</protein>
<evidence type="ECO:0000256" key="2">
    <source>
        <dbReference type="ARBA" id="ARBA00022737"/>
    </source>
</evidence>
<dbReference type="HOGENOM" id="CLU_004253_14_0_1"/>
<keyword evidence="6" id="KW-1185">Reference proteome</keyword>
<dbReference type="InterPro" id="IPR011333">
    <property type="entry name" value="SKP1/BTB/POZ_sf"/>
</dbReference>
<proteinExistence type="predicted"/>
<gene>
    <name evidence="4" type="ORF">CAPTEDRAFT_83392</name>
</gene>
<dbReference type="Gene3D" id="1.25.40.420">
    <property type="match status" value="1"/>
</dbReference>
<dbReference type="Gene3D" id="2.120.10.80">
    <property type="entry name" value="Kelch-type beta propeller"/>
    <property type="match status" value="2"/>
</dbReference>
<dbReference type="InterPro" id="IPR000210">
    <property type="entry name" value="BTB/POZ_dom"/>
</dbReference>
<accession>R7T3F8</accession>
<dbReference type="PANTHER" id="PTHR24412:SF489">
    <property type="entry name" value="RING FINGER DOMAIN AND KELCH REPEAT-CONTAINING PROTEIN DDB_G0271372"/>
    <property type="match status" value="1"/>
</dbReference>
<dbReference type="OrthoDB" id="191037at2759"/>
<keyword evidence="1" id="KW-0880">Kelch repeat</keyword>
<name>R7T3F8_CAPTE</name>
<dbReference type="CDD" id="cd18186">
    <property type="entry name" value="BTB_POZ_ZBTB_KLHL-like"/>
    <property type="match status" value="1"/>
</dbReference>
<dbReference type="InterPro" id="IPR011705">
    <property type="entry name" value="BACK"/>
</dbReference>
<dbReference type="SUPFAM" id="SSF117281">
    <property type="entry name" value="Kelch motif"/>
    <property type="match status" value="2"/>
</dbReference>
<dbReference type="EMBL" id="KB312393">
    <property type="protein sequence ID" value="ELT87282.1"/>
    <property type="molecule type" value="Genomic_DNA"/>
</dbReference>
<reference evidence="4 6" key="2">
    <citation type="journal article" date="2013" name="Nature">
        <title>Insights into bilaterian evolution from three spiralian genomes.</title>
        <authorList>
            <person name="Simakov O."/>
            <person name="Marletaz F."/>
            <person name="Cho S.J."/>
            <person name="Edsinger-Gonzales E."/>
            <person name="Havlak P."/>
            <person name="Hellsten U."/>
            <person name="Kuo D.H."/>
            <person name="Larsson T."/>
            <person name="Lv J."/>
            <person name="Arendt D."/>
            <person name="Savage R."/>
            <person name="Osoegawa K."/>
            <person name="de Jong P."/>
            <person name="Grimwood J."/>
            <person name="Chapman J.A."/>
            <person name="Shapiro H."/>
            <person name="Aerts A."/>
            <person name="Otillar R.P."/>
            <person name="Terry A.Y."/>
            <person name="Boore J.L."/>
            <person name="Grigoriev I.V."/>
            <person name="Lindberg D.R."/>
            <person name="Seaver E.C."/>
            <person name="Weisblat D.A."/>
            <person name="Putnam N.H."/>
            <person name="Rokhsar D.S."/>
        </authorList>
    </citation>
    <scope>NUCLEOTIDE SEQUENCE</scope>
    <source>
        <strain evidence="4 6">I ESC-2004</strain>
    </source>
</reference>
<dbReference type="EMBL" id="AMQN01015957">
    <property type="status" value="NOT_ANNOTATED_CDS"/>
    <property type="molecule type" value="Genomic_DNA"/>
</dbReference>
<evidence type="ECO:0000313" key="4">
    <source>
        <dbReference type="EMBL" id="ELT87282.1"/>
    </source>
</evidence>
<dbReference type="AlphaFoldDB" id="R7T3F8"/>